<keyword evidence="15" id="KW-0472">Membrane</keyword>
<evidence type="ECO:0000259" key="22">
    <source>
        <dbReference type="SMART" id="SM00082"/>
    </source>
</evidence>
<dbReference type="InterPro" id="IPR016337">
    <property type="entry name" value="Monocyte_diff_Ag_CD14"/>
</dbReference>
<evidence type="ECO:0000256" key="3">
    <source>
        <dbReference type="ARBA" id="ARBA00004609"/>
    </source>
</evidence>
<dbReference type="SMART" id="SM00369">
    <property type="entry name" value="LRR_TYP"/>
    <property type="match status" value="4"/>
</dbReference>
<evidence type="ECO:0000256" key="18">
    <source>
        <dbReference type="ARBA" id="ARBA00023198"/>
    </source>
</evidence>
<dbReference type="PROSITE" id="PS51450">
    <property type="entry name" value="LRR"/>
    <property type="match status" value="1"/>
</dbReference>
<evidence type="ECO:0000256" key="14">
    <source>
        <dbReference type="ARBA" id="ARBA00023034"/>
    </source>
</evidence>
<accession>A0A7K6AT64</accession>
<dbReference type="GO" id="GO:0045121">
    <property type="term" value="C:membrane raft"/>
    <property type="evidence" value="ECO:0007669"/>
    <property type="project" value="UniProtKB-SubCell"/>
</dbReference>
<evidence type="ECO:0000256" key="10">
    <source>
        <dbReference type="ARBA" id="ARBA00022622"/>
    </source>
</evidence>
<evidence type="ECO:0000256" key="1">
    <source>
        <dbReference type="ARBA" id="ARBA00004285"/>
    </source>
</evidence>
<keyword evidence="6" id="KW-1003">Cell membrane</keyword>
<dbReference type="Gene3D" id="3.80.10.10">
    <property type="entry name" value="Ribonuclease Inhibitor"/>
    <property type="match status" value="2"/>
</dbReference>
<comment type="caution">
    <text evidence="23">The sequence shown here is derived from an EMBL/GenBank/DDBJ whole genome shotgun (WGS) entry which is preliminary data.</text>
</comment>
<evidence type="ECO:0000256" key="12">
    <source>
        <dbReference type="ARBA" id="ARBA00022737"/>
    </source>
</evidence>
<sequence length="432" mass="47949">MNVPLLFFLGLGLLEAECRCFLNRTEEHCVCYHLSQKSASSIIQCLAATVVEFWGGDLEKYTNFPITNPDPSAIEMLQSLIIRKVIFHDLLVPEILIARVLRFFSYTQVKELVFDSCIFKGRGNWVEIAVWDLPILSMHFHNVTSAPLTGREQDFSTLSSWLETMQELSVTSSHITSLPCAIGQVFRALRYLDLAQNTLGDESLMTAFCEGAFPHLQVLSLQHNNLTSYHSVCKGMQLLHELQHLDLSQNKLTADLSTSCQWPTSLRIFNLSGTGTEALTPLPPSLEVLDLTFNHLHAVDISLSSLKKLFLSQNMLQAVPSIRNCPMLDTLHLDNNFITELPWHEMKLLEHLQDVTAADNPFNCSCSGVGGLLVLAGRGHLGQGWPQEYICHSPPGYQGKLVKDVPVSVLQCNSAAVIVPLCIVLILLGVAG</sequence>
<feature type="chain" id="PRO_5029673820" description="Monocyte differentiation antigen CD14" evidence="21">
    <location>
        <begin position="21"/>
        <end position="432"/>
    </location>
</feature>
<dbReference type="EMBL" id="VZRI01004996">
    <property type="protein sequence ID" value="NWU93245.1"/>
    <property type="molecule type" value="Genomic_DNA"/>
</dbReference>
<dbReference type="AlphaFoldDB" id="A0A7K6AT64"/>
<evidence type="ECO:0000256" key="16">
    <source>
        <dbReference type="ARBA" id="ARBA00023157"/>
    </source>
</evidence>
<feature type="non-terminal residue" evidence="23">
    <location>
        <position position="1"/>
    </location>
</feature>
<evidence type="ECO:0000256" key="17">
    <source>
        <dbReference type="ARBA" id="ARBA00023180"/>
    </source>
</evidence>
<dbReference type="GO" id="GO:0009897">
    <property type="term" value="C:external side of plasma membrane"/>
    <property type="evidence" value="ECO:0007669"/>
    <property type="project" value="TreeGrafter"/>
</dbReference>
<keyword evidence="18" id="KW-0395">Inflammatory response</keyword>
<dbReference type="InterPro" id="IPR001611">
    <property type="entry name" value="Leu-rich_rpt"/>
</dbReference>
<evidence type="ECO:0000256" key="7">
    <source>
        <dbReference type="ARBA" id="ARBA00022525"/>
    </source>
</evidence>
<keyword evidence="11 21" id="KW-0732">Signal</keyword>
<evidence type="ECO:0000256" key="13">
    <source>
        <dbReference type="ARBA" id="ARBA00022859"/>
    </source>
</evidence>
<dbReference type="InterPro" id="IPR000483">
    <property type="entry name" value="Cys-rich_flank_reg_C"/>
</dbReference>
<evidence type="ECO:0000256" key="15">
    <source>
        <dbReference type="ARBA" id="ARBA00023136"/>
    </source>
</evidence>
<evidence type="ECO:0000256" key="21">
    <source>
        <dbReference type="SAM" id="SignalP"/>
    </source>
</evidence>
<gene>
    <name evidence="23" type="primary">Tlr2</name>
    <name evidence="23" type="ORF">UPUEPO_R13439</name>
</gene>
<dbReference type="GO" id="GO:0045087">
    <property type="term" value="P:innate immune response"/>
    <property type="evidence" value="ECO:0007669"/>
    <property type="project" value="UniProtKB-KW"/>
</dbReference>
<comment type="subcellular location">
    <subcellularLocation>
        <location evidence="3">Cell membrane</location>
        <topology evidence="3">Lipid-anchor</topology>
        <topology evidence="3">GPI-anchor</topology>
    </subcellularLocation>
    <subcellularLocation>
        <location evidence="2">Golgi apparatus</location>
    </subcellularLocation>
    <subcellularLocation>
        <location evidence="1">Membrane raft</location>
    </subcellularLocation>
    <subcellularLocation>
        <location evidence="4">Secreted</location>
    </subcellularLocation>
</comment>
<dbReference type="Pfam" id="PF00560">
    <property type="entry name" value="LRR_1"/>
    <property type="match status" value="1"/>
</dbReference>
<dbReference type="SMART" id="SM00082">
    <property type="entry name" value="LRRCT"/>
    <property type="match status" value="1"/>
</dbReference>
<evidence type="ECO:0000256" key="6">
    <source>
        <dbReference type="ARBA" id="ARBA00022475"/>
    </source>
</evidence>
<dbReference type="InterPro" id="IPR032675">
    <property type="entry name" value="LRR_dom_sf"/>
</dbReference>
<keyword evidence="14" id="KW-0333">Golgi apparatus</keyword>
<dbReference type="PANTHER" id="PTHR10630">
    <property type="entry name" value="MONOCYTE DIFFERENTIATION ANTIGEN CD14"/>
    <property type="match status" value="1"/>
</dbReference>
<keyword evidence="12" id="KW-0677">Repeat</keyword>
<protein>
    <recommendedName>
        <fullName evidence="5">Monocyte differentiation antigen CD14</fullName>
    </recommendedName>
    <alternativeName>
        <fullName evidence="20">Myeloid cell-specific leucine-rich glycoprotein</fullName>
    </alternativeName>
</protein>
<dbReference type="GO" id="GO:0001819">
    <property type="term" value="P:positive regulation of cytokine production"/>
    <property type="evidence" value="ECO:0007669"/>
    <property type="project" value="TreeGrafter"/>
</dbReference>
<evidence type="ECO:0000313" key="24">
    <source>
        <dbReference type="Proteomes" id="UP000544127"/>
    </source>
</evidence>
<evidence type="ECO:0000256" key="9">
    <source>
        <dbReference type="ARBA" id="ARBA00022614"/>
    </source>
</evidence>
<evidence type="ECO:0000313" key="23">
    <source>
        <dbReference type="EMBL" id="NWU93245.1"/>
    </source>
</evidence>
<proteinExistence type="predicted"/>
<dbReference type="InterPro" id="IPR003591">
    <property type="entry name" value="Leu-rich_rpt_typical-subtyp"/>
</dbReference>
<evidence type="ECO:0000256" key="20">
    <source>
        <dbReference type="ARBA" id="ARBA00031013"/>
    </source>
</evidence>
<keyword evidence="19" id="KW-0449">Lipoprotein</keyword>
<organism evidence="23 24">
    <name type="scientific">Upupa epops</name>
    <name type="common">Eurasian hoopoe</name>
    <dbReference type="NCBI Taxonomy" id="57439"/>
    <lineage>
        <taxon>Eukaryota</taxon>
        <taxon>Metazoa</taxon>
        <taxon>Chordata</taxon>
        <taxon>Craniata</taxon>
        <taxon>Vertebrata</taxon>
        <taxon>Euteleostomi</taxon>
        <taxon>Archelosauria</taxon>
        <taxon>Archosauria</taxon>
        <taxon>Dinosauria</taxon>
        <taxon>Saurischia</taxon>
        <taxon>Theropoda</taxon>
        <taxon>Coelurosauria</taxon>
        <taxon>Aves</taxon>
        <taxon>Neognathae</taxon>
        <taxon>Neoaves</taxon>
        <taxon>Telluraves</taxon>
        <taxon>Coraciimorphae</taxon>
        <taxon>Bucerotiformes</taxon>
        <taxon>Upupidae</taxon>
        <taxon>Upupa</taxon>
    </lineage>
</organism>
<evidence type="ECO:0000256" key="8">
    <source>
        <dbReference type="ARBA" id="ARBA00022588"/>
    </source>
</evidence>
<dbReference type="PANTHER" id="PTHR10630:SF3">
    <property type="entry name" value="MONOCYTE DIFFERENTIATION ANTIGEN CD14"/>
    <property type="match status" value="1"/>
</dbReference>
<dbReference type="Pfam" id="PF13516">
    <property type="entry name" value="LRR_6"/>
    <property type="match status" value="1"/>
</dbReference>
<evidence type="ECO:0000256" key="11">
    <source>
        <dbReference type="ARBA" id="ARBA00022729"/>
    </source>
</evidence>
<dbReference type="Proteomes" id="UP000544127">
    <property type="component" value="Unassembled WGS sequence"/>
</dbReference>
<dbReference type="GO" id="GO:0034142">
    <property type="term" value="P:toll-like receptor 4 signaling pathway"/>
    <property type="evidence" value="ECO:0007669"/>
    <property type="project" value="TreeGrafter"/>
</dbReference>
<feature type="domain" description="LRRCT" evidence="22">
    <location>
        <begin position="360"/>
        <end position="413"/>
    </location>
</feature>
<keyword evidence="7" id="KW-0964">Secreted</keyword>
<evidence type="ECO:0000256" key="2">
    <source>
        <dbReference type="ARBA" id="ARBA00004555"/>
    </source>
</evidence>
<keyword evidence="9" id="KW-0433">Leucine-rich repeat</keyword>
<feature type="non-terminal residue" evidence="23">
    <location>
        <position position="432"/>
    </location>
</feature>
<keyword evidence="16" id="KW-1015">Disulfide bond</keyword>
<evidence type="ECO:0000256" key="5">
    <source>
        <dbReference type="ARBA" id="ARBA00020237"/>
    </source>
</evidence>
<keyword evidence="10" id="KW-0336">GPI-anchor</keyword>
<name>A0A7K6AT64_UPUEP</name>
<evidence type="ECO:0000256" key="4">
    <source>
        <dbReference type="ARBA" id="ARBA00004613"/>
    </source>
</evidence>
<keyword evidence="8" id="KW-0399">Innate immunity</keyword>
<dbReference type="GO" id="GO:0071222">
    <property type="term" value="P:cellular response to lipopolysaccharide"/>
    <property type="evidence" value="ECO:0007669"/>
    <property type="project" value="TreeGrafter"/>
</dbReference>
<dbReference type="GO" id="GO:0046696">
    <property type="term" value="C:lipopolysaccharide receptor complex"/>
    <property type="evidence" value="ECO:0007669"/>
    <property type="project" value="TreeGrafter"/>
</dbReference>
<evidence type="ECO:0000256" key="19">
    <source>
        <dbReference type="ARBA" id="ARBA00023288"/>
    </source>
</evidence>
<reference evidence="23 24" key="1">
    <citation type="submission" date="2019-09" db="EMBL/GenBank/DDBJ databases">
        <title>Bird 10,000 Genomes (B10K) Project - Family phase.</title>
        <authorList>
            <person name="Zhang G."/>
        </authorList>
    </citation>
    <scope>NUCLEOTIDE SEQUENCE [LARGE SCALE GENOMIC DNA]</scope>
    <source>
        <strain evidence="23">B10K-DU-012-37</strain>
    </source>
</reference>
<dbReference type="GO" id="GO:0005576">
    <property type="term" value="C:extracellular region"/>
    <property type="evidence" value="ECO:0007669"/>
    <property type="project" value="UniProtKB-SubCell"/>
</dbReference>
<dbReference type="GO" id="GO:0001530">
    <property type="term" value="F:lipopolysaccharide binding"/>
    <property type="evidence" value="ECO:0007669"/>
    <property type="project" value="TreeGrafter"/>
</dbReference>
<dbReference type="OrthoDB" id="676979at2759"/>
<dbReference type="GO" id="GO:0006954">
    <property type="term" value="P:inflammatory response"/>
    <property type="evidence" value="ECO:0007669"/>
    <property type="project" value="UniProtKB-KW"/>
</dbReference>
<keyword evidence="17" id="KW-0325">Glycoprotein</keyword>
<dbReference type="GO" id="GO:0005794">
    <property type="term" value="C:Golgi apparatus"/>
    <property type="evidence" value="ECO:0007669"/>
    <property type="project" value="UniProtKB-SubCell"/>
</dbReference>
<keyword evidence="13" id="KW-0391">Immunity</keyword>
<dbReference type="SUPFAM" id="SSF52058">
    <property type="entry name" value="L domain-like"/>
    <property type="match status" value="1"/>
</dbReference>
<keyword evidence="24" id="KW-1185">Reference proteome</keyword>
<feature type="signal peptide" evidence="21">
    <location>
        <begin position="1"/>
        <end position="20"/>
    </location>
</feature>